<dbReference type="eggNOG" id="ENOG5033JXJ">
    <property type="taxonomic scope" value="Bacteria"/>
</dbReference>
<protein>
    <recommendedName>
        <fullName evidence="4">DUF2501 domain-containing protein</fullName>
    </recommendedName>
</protein>
<dbReference type="EMBL" id="CP000103">
    <property type="protein sequence ID" value="ABB75887.1"/>
    <property type="molecule type" value="Genomic_DNA"/>
</dbReference>
<reference evidence="3" key="1">
    <citation type="submission" date="2005-08" db="EMBL/GenBank/DDBJ databases">
        <title>Complete sequence of chromosome 1 of Nitrosospira multiformis ATCC 25196.</title>
        <authorList>
            <person name="Copeland A."/>
            <person name="Lucas S."/>
            <person name="Lapidus A."/>
            <person name="Barry K."/>
            <person name="Detter J.C."/>
            <person name="Glavina T."/>
            <person name="Hammon N."/>
            <person name="Israni S."/>
            <person name="Pitluck S."/>
            <person name="Chain P."/>
            <person name="Malfatti S."/>
            <person name="Shin M."/>
            <person name="Vergez L."/>
            <person name="Schmutz J."/>
            <person name="Larimer F."/>
            <person name="Land M."/>
            <person name="Hauser L."/>
            <person name="Kyrpides N."/>
            <person name="Lykidis A."/>
            <person name="Richardson P."/>
        </authorList>
    </citation>
    <scope>NUCLEOTIDE SEQUENCE [LARGE SCALE GENOMIC DNA]</scope>
    <source>
        <strain evidence="3">ATCC 25196 / NCIMB 11849 / C 71</strain>
    </source>
</reference>
<reference evidence="2 3" key="2">
    <citation type="journal article" date="2008" name="Appl. Environ. Microbiol.">
        <title>Complete genome sequence of Nitrosospira multiformis, an ammonia-oxidizing bacterium from the soil environment.</title>
        <authorList>
            <person name="Norton J.M."/>
            <person name="Klotz M.G."/>
            <person name="Stein L.Y."/>
            <person name="Arp D.J."/>
            <person name="Bottomley P.J."/>
            <person name="Chain P.S."/>
            <person name="Hauser L.J."/>
            <person name="Land M.L."/>
            <person name="Larimer F.W."/>
            <person name="Shin M.W."/>
            <person name="Starkenburg S.R."/>
        </authorList>
    </citation>
    <scope>NUCLEOTIDE SEQUENCE [LARGE SCALE GENOMIC DNA]</scope>
    <source>
        <strain evidence="3">ATCC 25196 / NCIMB 11849 / C 71</strain>
    </source>
</reference>
<dbReference type="STRING" id="323848.Nmul_A2600"/>
<gene>
    <name evidence="2" type="ordered locus">Nmul_A2600</name>
</gene>
<evidence type="ECO:0008006" key="4">
    <source>
        <dbReference type="Google" id="ProtNLM"/>
    </source>
</evidence>
<accession>Q2Y5T4</accession>
<evidence type="ECO:0000256" key="1">
    <source>
        <dbReference type="SAM" id="Phobius"/>
    </source>
</evidence>
<dbReference type="KEGG" id="nmu:Nmul_A2600"/>
<proteinExistence type="predicted"/>
<keyword evidence="1" id="KW-0472">Membrane</keyword>
<dbReference type="Proteomes" id="UP000002718">
    <property type="component" value="Chromosome"/>
</dbReference>
<feature type="transmembrane region" description="Helical" evidence="1">
    <location>
        <begin position="49"/>
        <end position="69"/>
    </location>
</feature>
<sequence>MKLASIKDGNICKNMLPGFAINHVLHCSWVSVQIIREGSLMNIFRRHPLLLSCGIGFAIFSGALAAQGFDQLKDITGSGLGGAASSLGLSSITSGSTGNAAGIIEYCMKNNYLSGDNASSVRDQLMGKITGGGDQPAQNNPDYINGAQGIVSGSAGQNVDLSMAGMKASAVKKVCEKILEQGKSML</sequence>
<keyword evidence="3" id="KW-1185">Reference proteome</keyword>
<evidence type="ECO:0000313" key="3">
    <source>
        <dbReference type="Proteomes" id="UP000002718"/>
    </source>
</evidence>
<organism evidence="2 3">
    <name type="scientific">Nitrosospira multiformis (strain ATCC 25196 / NCIMB 11849 / C 71)</name>
    <dbReference type="NCBI Taxonomy" id="323848"/>
    <lineage>
        <taxon>Bacteria</taxon>
        <taxon>Pseudomonadati</taxon>
        <taxon>Pseudomonadota</taxon>
        <taxon>Betaproteobacteria</taxon>
        <taxon>Nitrosomonadales</taxon>
        <taxon>Nitrosomonadaceae</taxon>
        <taxon>Nitrosospira</taxon>
    </lineage>
</organism>
<dbReference type="InterPro" id="IPR019637">
    <property type="entry name" value="DUF2501"/>
</dbReference>
<keyword evidence="1" id="KW-1133">Transmembrane helix</keyword>
<evidence type="ECO:0000313" key="2">
    <source>
        <dbReference type="EMBL" id="ABB75887.1"/>
    </source>
</evidence>
<dbReference type="NCBIfam" id="NF008665">
    <property type="entry name" value="PRK11667.1-3"/>
    <property type="match status" value="1"/>
</dbReference>
<dbReference type="Pfam" id="PF10696">
    <property type="entry name" value="DUF2501"/>
    <property type="match status" value="1"/>
</dbReference>
<dbReference type="HOGENOM" id="CLU_112342_1_0_4"/>
<name>Q2Y5T4_NITMU</name>
<dbReference type="AlphaFoldDB" id="Q2Y5T4"/>
<keyword evidence="1" id="KW-0812">Transmembrane</keyword>